<dbReference type="InterPro" id="IPR008570">
    <property type="entry name" value="ESCRT-II_cplx_Vps25-sub"/>
</dbReference>
<protein>
    <submittedName>
        <fullName evidence="1">Vacuolar protein-sorting-associated protein 25, putative</fullName>
    </submittedName>
</protein>
<dbReference type="InterPro" id="IPR036390">
    <property type="entry name" value="WH_DNA-bd_sf"/>
</dbReference>
<keyword evidence="2" id="KW-1185">Reference proteome</keyword>
<dbReference type="VEuPathDB" id="TriTrypDB:BSAL_30855"/>
<dbReference type="GO" id="GO:0042803">
    <property type="term" value="F:protein homodimerization activity"/>
    <property type="evidence" value="ECO:0007669"/>
    <property type="project" value="TreeGrafter"/>
</dbReference>
<dbReference type="Pfam" id="PF05871">
    <property type="entry name" value="ESCRT-II"/>
    <property type="match status" value="1"/>
</dbReference>
<dbReference type="Proteomes" id="UP000051952">
    <property type="component" value="Unassembled WGS sequence"/>
</dbReference>
<accession>A0A0S4JPF6</accession>
<dbReference type="PANTHER" id="PTHR13149:SF0">
    <property type="entry name" value="VACUOLAR PROTEIN-SORTING-ASSOCIATED PROTEIN 25"/>
    <property type="match status" value="1"/>
</dbReference>
<dbReference type="Gene3D" id="1.10.10.570">
    <property type="entry name" value="Winged helix' DNA-binding domain. Chain C. Domain 1"/>
    <property type="match status" value="1"/>
</dbReference>
<dbReference type="InterPro" id="IPR014041">
    <property type="entry name" value="ESCRT-II_cplx_Vps25-sub_N"/>
</dbReference>
<evidence type="ECO:0000313" key="1">
    <source>
        <dbReference type="EMBL" id="CUG91231.1"/>
    </source>
</evidence>
<dbReference type="OMA" id="LDHAIYH"/>
<organism evidence="1 2">
    <name type="scientific">Bodo saltans</name>
    <name type="common">Flagellated protozoan</name>
    <dbReference type="NCBI Taxonomy" id="75058"/>
    <lineage>
        <taxon>Eukaryota</taxon>
        <taxon>Discoba</taxon>
        <taxon>Euglenozoa</taxon>
        <taxon>Kinetoplastea</taxon>
        <taxon>Metakinetoplastina</taxon>
        <taxon>Eubodonida</taxon>
        <taxon>Bodonidae</taxon>
        <taxon>Bodo</taxon>
    </lineage>
</organism>
<dbReference type="PANTHER" id="PTHR13149">
    <property type="entry name" value="VACUOLAR PROTEIN SORTING-ASSOCIATED PROTEIN VPS25"/>
    <property type="match status" value="1"/>
</dbReference>
<dbReference type="GO" id="GO:0005198">
    <property type="term" value="F:structural molecule activity"/>
    <property type="evidence" value="ECO:0007669"/>
    <property type="project" value="TreeGrafter"/>
</dbReference>
<evidence type="ECO:0000313" key="2">
    <source>
        <dbReference type="Proteomes" id="UP000051952"/>
    </source>
</evidence>
<dbReference type="EMBL" id="CYKH01001901">
    <property type="protein sequence ID" value="CUG91231.1"/>
    <property type="molecule type" value="Genomic_DNA"/>
</dbReference>
<dbReference type="OrthoDB" id="245150at2759"/>
<dbReference type="GO" id="GO:0043328">
    <property type="term" value="P:protein transport to vacuole involved in ubiquitin-dependent protein catabolic process via the multivesicular body sorting pathway"/>
    <property type="evidence" value="ECO:0007669"/>
    <property type="project" value="TreeGrafter"/>
</dbReference>
<dbReference type="AlphaFoldDB" id="A0A0S4JPF6"/>
<name>A0A0S4JPF6_BODSA</name>
<dbReference type="SUPFAM" id="SSF46785">
    <property type="entry name" value="Winged helix' DNA-binding domain"/>
    <property type="match status" value="1"/>
</dbReference>
<proteinExistence type="predicted"/>
<sequence>MSSSSSAAVASDEEQQQVPHWIMYQLPPFFTLQPVPATLQRQLTMWASVVFEHAAFHATRAKPPVESSMMRLYTTSSGLFTSSKLHRELPHDAIQQLFEFMAEKFSNRCALQSSPESVGISLLVACVQGGLGALESELYRWVLEESASATTATDLAKTGAVLTFDELVEGRCLLTSSSNTNHSLLVDSKEIHRAASHMPAELREQSSGAASEEVVLRAFLHHLWDRGPGDNATLSSFRIRLFNLDGSSEPPYDGVKIGG</sequence>
<reference evidence="2" key="1">
    <citation type="submission" date="2015-09" db="EMBL/GenBank/DDBJ databases">
        <authorList>
            <consortium name="Pathogen Informatics"/>
        </authorList>
    </citation>
    <scope>NUCLEOTIDE SEQUENCE [LARGE SCALE GENOMIC DNA]</scope>
    <source>
        <strain evidence="2">Lake Konstanz</strain>
    </source>
</reference>
<gene>
    <name evidence="1" type="ORF">BSAL_30855</name>
</gene>
<dbReference type="GO" id="GO:0000814">
    <property type="term" value="C:ESCRT II complex"/>
    <property type="evidence" value="ECO:0007669"/>
    <property type="project" value="InterPro"/>
</dbReference>